<feature type="compositionally biased region" description="Acidic residues" evidence="2">
    <location>
        <begin position="489"/>
        <end position="499"/>
    </location>
</feature>
<feature type="region of interest" description="Disordered" evidence="2">
    <location>
        <begin position="482"/>
        <end position="515"/>
    </location>
</feature>
<dbReference type="GO" id="GO:0008270">
    <property type="term" value="F:zinc ion binding"/>
    <property type="evidence" value="ECO:0007669"/>
    <property type="project" value="UniProtKB-KW"/>
</dbReference>
<dbReference type="Pfam" id="PF10545">
    <property type="entry name" value="MADF_DNA_bdg"/>
    <property type="match status" value="1"/>
</dbReference>
<dbReference type="GO" id="GO:0005667">
    <property type="term" value="C:transcription regulator complex"/>
    <property type="evidence" value="ECO:0007669"/>
    <property type="project" value="TreeGrafter"/>
</dbReference>
<dbReference type="PANTHER" id="PTHR12243:SF69">
    <property type="entry name" value="SI:CH73-59F11.3"/>
    <property type="match status" value="1"/>
</dbReference>
<dbReference type="AlphaFoldDB" id="A0A8S1AIJ8"/>
<evidence type="ECO:0000259" key="4">
    <source>
        <dbReference type="PROSITE" id="PS51029"/>
    </source>
</evidence>
<dbReference type="SUPFAM" id="SSF57756">
    <property type="entry name" value="Retrovirus zinc finger-like domains"/>
    <property type="match status" value="1"/>
</dbReference>
<feature type="compositionally biased region" description="Polar residues" evidence="2">
    <location>
        <begin position="500"/>
        <end position="513"/>
    </location>
</feature>
<gene>
    <name evidence="5" type="ORF">APLA_LOCUS11598</name>
</gene>
<dbReference type="PROSITE" id="PS50158">
    <property type="entry name" value="ZF_CCHC"/>
    <property type="match status" value="1"/>
</dbReference>
<evidence type="ECO:0000259" key="3">
    <source>
        <dbReference type="PROSITE" id="PS50158"/>
    </source>
</evidence>
<organism evidence="5 6">
    <name type="scientific">Arctia plantaginis</name>
    <name type="common">Wood tiger moth</name>
    <name type="synonym">Phalaena plantaginis</name>
    <dbReference type="NCBI Taxonomy" id="874455"/>
    <lineage>
        <taxon>Eukaryota</taxon>
        <taxon>Metazoa</taxon>
        <taxon>Ecdysozoa</taxon>
        <taxon>Arthropoda</taxon>
        <taxon>Hexapoda</taxon>
        <taxon>Insecta</taxon>
        <taxon>Pterygota</taxon>
        <taxon>Neoptera</taxon>
        <taxon>Endopterygota</taxon>
        <taxon>Lepidoptera</taxon>
        <taxon>Glossata</taxon>
        <taxon>Ditrysia</taxon>
        <taxon>Noctuoidea</taxon>
        <taxon>Erebidae</taxon>
        <taxon>Arctiinae</taxon>
        <taxon>Arctia</taxon>
    </lineage>
</organism>
<dbReference type="InterPro" id="IPR039353">
    <property type="entry name" value="TF_Adf1"/>
</dbReference>
<dbReference type="PANTHER" id="PTHR12243">
    <property type="entry name" value="MADF DOMAIN TRANSCRIPTION FACTOR"/>
    <property type="match status" value="1"/>
</dbReference>
<accession>A0A8S1AIJ8</accession>
<comment type="caution">
    <text evidence="5">The sequence shown here is derived from an EMBL/GenBank/DDBJ whole genome shotgun (WGS) entry which is preliminary data.</text>
</comment>
<evidence type="ECO:0000313" key="5">
    <source>
        <dbReference type="EMBL" id="CAB3246593.1"/>
    </source>
</evidence>
<dbReference type="OrthoDB" id="6159439at2759"/>
<dbReference type="GO" id="GO:0006357">
    <property type="term" value="P:regulation of transcription by RNA polymerase II"/>
    <property type="evidence" value="ECO:0007669"/>
    <property type="project" value="TreeGrafter"/>
</dbReference>
<dbReference type="Gene3D" id="4.10.60.10">
    <property type="entry name" value="Zinc finger, CCHC-type"/>
    <property type="match status" value="1"/>
</dbReference>
<dbReference type="GO" id="GO:0003676">
    <property type="term" value="F:nucleic acid binding"/>
    <property type="evidence" value="ECO:0007669"/>
    <property type="project" value="InterPro"/>
</dbReference>
<keyword evidence="1" id="KW-0862">Zinc</keyword>
<proteinExistence type="predicted"/>
<keyword evidence="1" id="KW-0863">Zinc-finger</keyword>
<dbReference type="EMBL" id="CADEBD010000330">
    <property type="protein sequence ID" value="CAB3246593.1"/>
    <property type="molecule type" value="Genomic_DNA"/>
</dbReference>
<evidence type="ECO:0008006" key="7">
    <source>
        <dbReference type="Google" id="ProtNLM"/>
    </source>
</evidence>
<protein>
    <recommendedName>
        <fullName evidence="7">CCHC-type domain-containing protein</fullName>
    </recommendedName>
</protein>
<dbReference type="InterPro" id="IPR006578">
    <property type="entry name" value="MADF-dom"/>
</dbReference>
<dbReference type="SMART" id="SM00343">
    <property type="entry name" value="ZnF_C2HC"/>
    <property type="match status" value="1"/>
</dbReference>
<dbReference type="PROSITE" id="PS51029">
    <property type="entry name" value="MADF"/>
    <property type="match status" value="1"/>
</dbReference>
<keyword evidence="1" id="KW-0479">Metal-binding</keyword>
<evidence type="ECO:0000256" key="2">
    <source>
        <dbReference type="SAM" id="MobiDB-lite"/>
    </source>
</evidence>
<dbReference type="InterPro" id="IPR036875">
    <property type="entry name" value="Znf_CCHC_sf"/>
</dbReference>
<evidence type="ECO:0000256" key="1">
    <source>
        <dbReference type="PROSITE-ProRule" id="PRU00047"/>
    </source>
</evidence>
<reference evidence="5 6" key="1">
    <citation type="submission" date="2020-04" db="EMBL/GenBank/DDBJ databases">
        <authorList>
            <person name="Wallbank WR R."/>
            <person name="Pardo Diaz C."/>
            <person name="Kozak K."/>
            <person name="Martin S."/>
            <person name="Jiggins C."/>
            <person name="Moest M."/>
            <person name="Warren A I."/>
            <person name="Byers J.R.P. K."/>
            <person name="Montejo-Kovacevich G."/>
            <person name="Yen C E."/>
        </authorList>
    </citation>
    <scope>NUCLEOTIDE SEQUENCE [LARGE SCALE GENOMIC DNA]</scope>
</reference>
<feature type="domain" description="MADF" evidence="4">
    <location>
        <begin position="375"/>
        <end position="477"/>
    </location>
</feature>
<dbReference type="Proteomes" id="UP000494256">
    <property type="component" value="Unassembled WGS sequence"/>
</dbReference>
<feature type="domain" description="CCHC-type" evidence="3">
    <location>
        <begin position="209"/>
        <end position="226"/>
    </location>
</feature>
<name>A0A8S1AIJ8_ARCPL</name>
<sequence length="621" mass="70906">MDSEVISELLKAIRDAVSTTHQKDDDIALPLFDPDKNDCGAKNWCCSIETLASELKWSSIKTAAKAGKALKGSALTWFESWEPSEGRSWEKFRADIIDAFPERKNLSEKLSKAVLYNSDSADSYGEYAREKLRLFRNTKIAFTDEQLIELICGGISDVDVRMASLNSGVTTTSALISLLSIYIKTKKRALENTDSGPSSAKRPKLNGERKCFACNQVGHLQSQCPKSRNAVKYPDIEIITDSLGSRFSRKAVETKAEVNICTTSTELSELTSKIKHLDSALQERIKNIFTKYPSVLDETSTVKTGELRLTLVKNEIVNYRPYRLAPIEREKRRSRSERAASALSNAASFQRCISPSKDFTYRQAYSISTMFNIEKFIFEVRERPALYDVQLPEYRNREIKAKCWYDVGSAMFTEWDDLTSKEKKEKGLELMTKWKSLRDQFRKELKLQQCSKSGQAASKRRKYIHYDALLFLKKHTEHALTSSNMLNEDSQDVFEDDDSSVNTTPSVTEPSTSNKKKTLVQMFLESNKEISNVMRESIDIQKNNVQRQYNDERGNEAFFRSMLPLMDKIKEDYLIDARTEIMAVIKKYIPPSHTLEESYSRTSTPTSDDDIAQMLEHFDGI</sequence>
<evidence type="ECO:0000313" key="6">
    <source>
        <dbReference type="Proteomes" id="UP000494256"/>
    </source>
</evidence>
<dbReference type="InterPro" id="IPR001878">
    <property type="entry name" value="Znf_CCHC"/>
</dbReference>
<dbReference type="Pfam" id="PF00098">
    <property type="entry name" value="zf-CCHC"/>
    <property type="match status" value="1"/>
</dbReference>
<dbReference type="GO" id="GO:0005634">
    <property type="term" value="C:nucleus"/>
    <property type="evidence" value="ECO:0007669"/>
    <property type="project" value="TreeGrafter"/>
</dbReference>
<dbReference type="SMART" id="SM00595">
    <property type="entry name" value="MADF"/>
    <property type="match status" value="1"/>
</dbReference>